<keyword evidence="1" id="KW-0808">Transferase</keyword>
<dbReference type="GO" id="GO:0032259">
    <property type="term" value="P:methylation"/>
    <property type="evidence" value="ECO:0007669"/>
    <property type="project" value="UniProtKB-KW"/>
</dbReference>
<keyword evidence="1" id="KW-0489">Methyltransferase</keyword>
<sequence length="240" mass="26408">MKRLYVWSVHTLRSVLAATGVLAVLDRAAGRSRSGLWVRSLLAVYDADDMFRLGVPWWTFDAIDVVDDFLRTRPRARVLEWGSGASTLWLATRAAAVASIEHDAAWGGRMARELSARDLDNVHLLVVEPRRGPGGVTSAKPGFAGLDFTAYADAIDRVDGEFDLIVIDGRAREACLVRALDRLADGGLILFDNVDRARYRDAIEALGTRLHVTWTRGVTPSLPYPTRTAVIAVPRREVSA</sequence>
<comment type="caution">
    <text evidence="1">The sequence shown here is derived from an EMBL/GenBank/DDBJ whole genome shotgun (WGS) entry which is preliminary data.</text>
</comment>
<dbReference type="EC" id="2.1.1.-" evidence="1"/>
<accession>A0ABW1LJF1</accession>
<organism evidence="1 2">
    <name type="scientific">Nocardioides hankookensis</name>
    <dbReference type="NCBI Taxonomy" id="443157"/>
    <lineage>
        <taxon>Bacteria</taxon>
        <taxon>Bacillati</taxon>
        <taxon>Actinomycetota</taxon>
        <taxon>Actinomycetes</taxon>
        <taxon>Propionibacteriales</taxon>
        <taxon>Nocardioidaceae</taxon>
        <taxon>Nocardioides</taxon>
    </lineage>
</organism>
<dbReference type="GO" id="GO:0008168">
    <property type="term" value="F:methyltransferase activity"/>
    <property type="evidence" value="ECO:0007669"/>
    <property type="project" value="UniProtKB-KW"/>
</dbReference>
<keyword evidence="2" id="KW-1185">Reference proteome</keyword>
<dbReference type="RefSeq" id="WP_379153674.1">
    <property type="nucleotide sequence ID" value="NZ_JBHSRJ010000004.1"/>
</dbReference>
<evidence type="ECO:0000313" key="1">
    <source>
        <dbReference type="EMBL" id="MFC6043538.1"/>
    </source>
</evidence>
<evidence type="ECO:0000313" key="2">
    <source>
        <dbReference type="Proteomes" id="UP001596135"/>
    </source>
</evidence>
<dbReference type="Proteomes" id="UP001596135">
    <property type="component" value="Unassembled WGS sequence"/>
</dbReference>
<proteinExistence type="predicted"/>
<name>A0ABW1LJF1_9ACTN</name>
<dbReference type="InterPro" id="IPR029063">
    <property type="entry name" value="SAM-dependent_MTases_sf"/>
</dbReference>
<dbReference type="SUPFAM" id="SSF53335">
    <property type="entry name" value="S-adenosyl-L-methionine-dependent methyltransferases"/>
    <property type="match status" value="1"/>
</dbReference>
<dbReference type="EMBL" id="JBHSRJ010000004">
    <property type="protein sequence ID" value="MFC6043538.1"/>
    <property type="molecule type" value="Genomic_DNA"/>
</dbReference>
<reference evidence="2" key="1">
    <citation type="journal article" date="2019" name="Int. J. Syst. Evol. Microbiol.">
        <title>The Global Catalogue of Microorganisms (GCM) 10K type strain sequencing project: providing services to taxonomists for standard genome sequencing and annotation.</title>
        <authorList>
            <consortium name="The Broad Institute Genomics Platform"/>
            <consortium name="The Broad Institute Genome Sequencing Center for Infectious Disease"/>
            <person name="Wu L."/>
            <person name="Ma J."/>
        </authorList>
    </citation>
    <scope>NUCLEOTIDE SEQUENCE [LARGE SCALE GENOMIC DNA]</scope>
    <source>
        <strain evidence="2">CCUG 54522</strain>
    </source>
</reference>
<gene>
    <name evidence="1" type="ORF">ACFPYL_10655</name>
</gene>
<protein>
    <submittedName>
        <fullName evidence="1">Class I SAM-dependent methyltransferase</fullName>
        <ecNumber evidence="1">2.1.1.-</ecNumber>
    </submittedName>
</protein>
<dbReference type="Pfam" id="PF13578">
    <property type="entry name" value="Methyltransf_24"/>
    <property type="match status" value="1"/>
</dbReference>
<dbReference type="Gene3D" id="3.40.50.150">
    <property type="entry name" value="Vaccinia Virus protein VP39"/>
    <property type="match status" value="1"/>
</dbReference>